<comment type="caution">
    <text evidence="11">The sequence shown here is derived from an EMBL/GenBank/DDBJ whole genome shotgun (WGS) entry which is preliminary data.</text>
</comment>
<evidence type="ECO:0000256" key="6">
    <source>
        <dbReference type="ARBA" id="ARBA00022840"/>
    </source>
</evidence>
<dbReference type="Gene3D" id="3.30.470.20">
    <property type="entry name" value="ATP-grasp fold, B domain"/>
    <property type="match status" value="1"/>
</dbReference>
<dbReference type="InterPro" id="IPR016185">
    <property type="entry name" value="PreATP-grasp_dom_sf"/>
</dbReference>
<dbReference type="SUPFAM" id="SSF56059">
    <property type="entry name" value="Glutathione synthetase ATP-binding domain-like"/>
    <property type="match status" value="1"/>
</dbReference>
<dbReference type="Gene3D" id="3.40.50.20">
    <property type="match status" value="1"/>
</dbReference>
<evidence type="ECO:0000256" key="4">
    <source>
        <dbReference type="ARBA" id="ARBA00022737"/>
    </source>
</evidence>
<keyword evidence="5 9" id="KW-0547">Nucleotide-binding</keyword>
<dbReference type="Pfam" id="PF02786">
    <property type="entry name" value="CPSase_L_D2"/>
    <property type="match status" value="1"/>
</dbReference>
<evidence type="ECO:0000256" key="2">
    <source>
        <dbReference type="ARBA" id="ARBA00022598"/>
    </source>
</evidence>
<gene>
    <name evidence="11" type="ORF">DOS83_00415</name>
</gene>
<feature type="non-terminal residue" evidence="11">
    <location>
        <position position="200"/>
    </location>
</feature>
<dbReference type="InterPro" id="IPR013815">
    <property type="entry name" value="ATP_grasp_subdomain_1"/>
</dbReference>
<sequence length="200" mass="21797">MPKRNDIETILVIGSGPIIIGQAAEFDYAGTQACLALKEEGYRVILVNSNPATIMTDKEIADKVYIEPLTHDFIARIIRKEQPDALLPTLGGQTGLNMAIELHDSGVLESNNVKLLGTELSSINQAEDRELFRSLMNDLNVPVPESDIVNTLEQAFAFKNQVGYPLIVRPAFTMGGTGGGICHNDEELKEVVSNGLKYSP</sequence>
<dbReference type="GO" id="GO:0005524">
    <property type="term" value="F:ATP binding"/>
    <property type="evidence" value="ECO:0007669"/>
    <property type="project" value="UniProtKB-UniRule"/>
</dbReference>
<dbReference type="AlphaFoldDB" id="A0A3E0ISY8"/>
<dbReference type="GO" id="GO:0005737">
    <property type="term" value="C:cytoplasm"/>
    <property type="evidence" value="ECO:0007669"/>
    <property type="project" value="TreeGrafter"/>
</dbReference>
<dbReference type="InterPro" id="IPR058047">
    <property type="entry name" value="CPSase_preATP-grasp"/>
</dbReference>
<dbReference type="GO" id="GO:0046872">
    <property type="term" value="F:metal ion binding"/>
    <property type="evidence" value="ECO:0007669"/>
    <property type="project" value="UniProtKB-KW"/>
</dbReference>
<evidence type="ECO:0000313" key="12">
    <source>
        <dbReference type="Proteomes" id="UP000256562"/>
    </source>
</evidence>
<evidence type="ECO:0000256" key="1">
    <source>
        <dbReference type="ARBA" id="ARBA00009799"/>
    </source>
</evidence>
<dbReference type="SUPFAM" id="SSF52440">
    <property type="entry name" value="PreATP-grasp domain"/>
    <property type="match status" value="1"/>
</dbReference>
<dbReference type="PANTHER" id="PTHR11405:SF53">
    <property type="entry name" value="CARBAMOYL-PHOSPHATE SYNTHASE [AMMONIA], MITOCHONDRIAL"/>
    <property type="match status" value="1"/>
</dbReference>
<dbReference type="PRINTS" id="PR00098">
    <property type="entry name" value="CPSASE"/>
</dbReference>
<keyword evidence="3" id="KW-0479">Metal-binding</keyword>
<dbReference type="GO" id="GO:0006541">
    <property type="term" value="P:glutamine metabolic process"/>
    <property type="evidence" value="ECO:0007669"/>
    <property type="project" value="TreeGrafter"/>
</dbReference>
<keyword evidence="6 9" id="KW-0067">ATP-binding</keyword>
<organism evidence="11 12">
    <name type="scientific">Staphylococcus felis</name>
    <dbReference type="NCBI Taxonomy" id="46127"/>
    <lineage>
        <taxon>Bacteria</taxon>
        <taxon>Bacillati</taxon>
        <taxon>Bacillota</taxon>
        <taxon>Bacilli</taxon>
        <taxon>Bacillales</taxon>
        <taxon>Staphylococcaceae</taxon>
        <taxon>Staphylococcus</taxon>
    </lineage>
</organism>
<evidence type="ECO:0000256" key="3">
    <source>
        <dbReference type="ARBA" id="ARBA00022723"/>
    </source>
</evidence>
<comment type="similarity">
    <text evidence="1">Belongs to the CarB family.</text>
</comment>
<proteinExistence type="inferred from homology"/>
<protein>
    <submittedName>
        <fullName evidence="11">Carbamoyl-phosphate synthase large subunit</fullName>
    </submittedName>
</protein>
<dbReference type="GO" id="GO:0006221">
    <property type="term" value="P:pyrimidine nucleotide biosynthetic process"/>
    <property type="evidence" value="ECO:0007669"/>
    <property type="project" value="UniProtKB-KW"/>
</dbReference>
<dbReference type="GO" id="GO:0004087">
    <property type="term" value="F:carbamoyl-phosphate synthase (ammonia) activity"/>
    <property type="evidence" value="ECO:0007669"/>
    <property type="project" value="UniProtKB-EC"/>
</dbReference>
<dbReference type="FunFam" id="3.40.50.20:FF:000001">
    <property type="entry name" value="Carbamoyl-phosphate synthase large chain"/>
    <property type="match status" value="1"/>
</dbReference>
<dbReference type="PROSITE" id="PS00866">
    <property type="entry name" value="CPSASE_1"/>
    <property type="match status" value="1"/>
</dbReference>
<keyword evidence="4" id="KW-0677">Repeat</keyword>
<evidence type="ECO:0000256" key="9">
    <source>
        <dbReference type="PROSITE-ProRule" id="PRU00409"/>
    </source>
</evidence>
<comment type="catalytic activity">
    <reaction evidence="8">
        <text>hydrogencarbonate + NH4(+) + 2 ATP = carbamoyl phosphate + 2 ADP + phosphate + 2 H(+)</text>
        <dbReference type="Rhea" id="RHEA:18029"/>
        <dbReference type="ChEBI" id="CHEBI:15378"/>
        <dbReference type="ChEBI" id="CHEBI:17544"/>
        <dbReference type="ChEBI" id="CHEBI:28938"/>
        <dbReference type="ChEBI" id="CHEBI:30616"/>
        <dbReference type="ChEBI" id="CHEBI:43474"/>
        <dbReference type="ChEBI" id="CHEBI:58228"/>
        <dbReference type="ChEBI" id="CHEBI:456216"/>
        <dbReference type="EC" id="6.3.4.16"/>
    </reaction>
</comment>
<evidence type="ECO:0000313" key="11">
    <source>
        <dbReference type="EMBL" id="REI01264.1"/>
    </source>
</evidence>
<dbReference type="GO" id="GO:0004088">
    <property type="term" value="F:carbamoyl-phosphate synthase (glutamine-hydrolyzing) activity"/>
    <property type="evidence" value="ECO:0007669"/>
    <property type="project" value="TreeGrafter"/>
</dbReference>
<reference evidence="11 12" key="1">
    <citation type="journal article" date="2018" name="Vet. Microbiol.">
        <title>Characterisation of Staphylococcus felis isolated from cats using whole genome sequencing.</title>
        <authorList>
            <person name="Worthing K."/>
            <person name="Pang S."/>
            <person name="Trott D.J."/>
            <person name="Abraham S."/>
            <person name="Coombs G.W."/>
            <person name="Jordan D."/>
            <person name="McIntyre L."/>
            <person name="Davies M.R."/>
            <person name="Norris J."/>
        </authorList>
    </citation>
    <scope>NUCLEOTIDE SEQUENCE [LARGE SCALE GENOMIC DNA]</scope>
    <source>
        <strain evidence="11 12">F9</strain>
    </source>
</reference>
<dbReference type="InterPro" id="IPR005479">
    <property type="entry name" value="CPAse_ATP-bd"/>
</dbReference>
<dbReference type="PANTHER" id="PTHR11405">
    <property type="entry name" value="CARBAMOYLTRANSFERASE FAMILY MEMBER"/>
    <property type="match status" value="1"/>
</dbReference>
<keyword evidence="7" id="KW-0665">Pyrimidine biosynthesis</keyword>
<evidence type="ECO:0000259" key="10">
    <source>
        <dbReference type="PROSITE" id="PS50975"/>
    </source>
</evidence>
<dbReference type="Gene3D" id="3.30.1490.20">
    <property type="entry name" value="ATP-grasp fold, A domain"/>
    <property type="match status" value="1"/>
</dbReference>
<dbReference type="InterPro" id="IPR005483">
    <property type="entry name" value="CPSase_dom"/>
</dbReference>
<keyword evidence="2" id="KW-0436">Ligase</keyword>
<evidence type="ECO:0000256" key="7">
    <source>
        <dbReference type="ARBA" id="ARBA00022975"/>
    </source>
</evidence>
<dbReference type="Proteomes" id="UP000256562">
    <property type="component" value="Unassembled WGS sequence"/>
</dbReference>
<evidence type="ECO:0000256" key="8">
    <source>
        <dbReference type="ARBA" id="ARBA00047359"/>
    </source>
</evidence>
<feature type="domain" description="ATP-grasp" evidence="10">
    <location>
        <begin position="133"/>
        <end position="178"/>
    </location>
</feature>
<dbReference type="PROSITE" id="PS50975">
    <property type="entry name" value="ATP_GRASP"/>
    <property type="match status" value="1"/>
</dbReference>
<dbReference type="EMBL" id="QKXQ01000022">
    <property type="protein sequence ID" value="REI01264.1"/>
    <property type="molecule type" value="Genomic_DNA"/>
</dbReference>
<dbReference type="InterPro" id="IPR011761">
    <property type="entry name" value="ATP-grasp"/>
</dbReference>
<accession>A0A3E0ISY8</accession>
<evidence type="ECO:0000256" key="5">
    <source>
        <dbReference type="ARBA" id="ARBA00022741"/>
    </source>
</evidence>
<name>A0A3E0ISY8_9STAP</name>
<dbReference type="Pfam" id="PF25596">
    <property type="entry name" value="CPSase_L_D1"/>
    <property type="match status" value="1"/>
</dbReference>